<keyword evidence="3" id="KW-1185">Reference proteome</keyword>
<dbReference type="Proteomes" id="UP001236404">
    <property type="component" value="Unassembled WGS sequence"/>
</dbReference>
<comment type="caution">
    <text evidence="2">The sequence shown here is derived from an EMBL/GenBank/DDBJ whole genome shotgun (WGS) entry which is preliminary data.</text>
</comment>
<dbReference type="EMBL" id="JAUCMN010000012">
    <property type="protein sequence ID" value="MDM7892955.1"/>
    <property type="molecule type" value="Genomic_DNA"/>
</dbReference>
<dbReference type="RefSeq" id="WP_289475136.1">
    <property type="nucleotide sequence ID" value="NZ_JAUCMN010000012.1"/>
</dbReference>
<sequence>MSPTKLRLAATLAATLLGALLLSGCTGGDGDDAASEDYAAWMSQSSAQLKSISTGNEGGAGGRLTVEDGGEKAQAKVFLEYDFAGPYDVVAACRSSKPVHLVTSGFTTSGGASDVQSVLARADIACGGTSRIHIDVPEDQSGIALDASTLDRSGQALFNTHIVARQEG</sequence>
<name>A0ABT7TTP0_9MICO</name>
<feature type="signal peptide" evidence="1">
    <location>
        <begin position="1"/>
        <end position="28"/>
    </location>
</feature>
<keyword evidence="1" id="KW-0732">Signal</keyword>
<evidence type="ECO:0000256" key="1">
    <source>
        <dbReference type="SAM" id="SignalP"/>
    </source>
</evidence>
<organism evidence="2 3">
    <name type="scientific">Curtobacterium caseinilyticum</name>
    <dbReference type="NCBI Taxonomy" id="3055137"/>
    <lineage>
        <taxon>Bacteria</taxon>
        <taxon>Bacillati</taxon>
        <taxon>Actinomycetota</taxon>
        <taxon>Actinomycetes</taxon>
        <taxon>Micrococcales</taxon>
        <taxon>Microbacteriaceae</taxon>
        <taxon>Curtobacterium</taxon>
    </lineage>
</organism>
<protein>
    <recommendedName>
        <fullName evidence="4">Lipoprotein</fullName>
    </recommendedName>
</protein>
<feature type="chain" id="PRO_5045565544" description="Lipoprotein" evidence="1">
    <location>
        <begin position="29"/>
        <end position="168"/>
    </location>
</feature>
<evidence type="ECO:0008006" key="4">
    <source>
        <dbReference type="Google" id="ProtNLM"/>
    </source>
</evidence>
<reference evidence="2 3" key="1">
    <citation type="submission" date="2023-06" db="EMBL/GenBank/DDBJ databases">
        <authorList>
            <person name="Feng G."/>
            <person name="Li J."/>
            <person name="Zhu H."/>
        </authorList>
    </citation>
    <scope>NUCLEOTIDE SEQUENCE [LARGE SCALE GENOMIC DNA]</scope>
    <source>
        <strain evidence="2 3">RHCKG28</strain>
    </source>
</reference>
<evidence type="ECO:0000313" key="3">
    <source>
        <dbReference type="Proteomes" id="UP001236404"/>
    </source>
</evidence>
<proteinExistence type="predicted"/>
<evidence type="ECO:0000313" key="2">
    <source>
        <dbReference type="EMBL" id="MDM7892955.1"/>
    </source>
</evidence>
<dbReference type="PROSITE" id="PS51257">
    <property type="entry name" value="PROKAR_LIPOPROTEIN"/>
    <property type="match status" value="1"/>
</dbReference>
<accession>A0ABT7TTP0</accession>
<gene>
    <name evidence="2" type="ORF">QUG93_14775</name>
</gene>